<dbReference type="WBParaSite" id="GPLIN_001573200">
    <property type="protein sequence ID" value="GPLIN_001573200"/>
    <property type="gene ID" value="GPLIN_001573200"/>
</dbReference>
<reference evidence="2" key="2">
    <citation type="submission" date="2016-06" db="UniProtKB">
        <authorList>
            <consortium name="WormBaseParasite"/>
        </authorList>
    </citation>
    <scope>IDENTIFICATION</scope>
</reference>
<evidence type="ECO:0000313" key="2">
    <source>
        <dbReference type="WBParaSite" id="GPLIN_001573200"/>
    </source>
</evidence>
<evidence type="ECO:0000313" key="1">
    <source>
        <dbReference type="Proteomes" id="UP000050741"/>
    </source>
</evidence>
<organism evidence="1 2">
    <name type="scientific">Globodera pallida</name>
    <name type="common">Potato cyst nematode worm</name>
    <name type="synonym">Heterodera pallida</name>
    <dbReference type="NCBI Taxonomy" id="36090"/>
    <lineage>
        <taxon>Eukaryota</taxon>
        <taxon>Metazoa</taxon>
        <taxon>Ecdysozoa</taxon>
        <taxon>Nematoda</taxon>
        <taxon>Chromadorea</taxon>
        <taxon>Rhabditida</taxon>
        <taxon>Tylenchina</taxon>
        <taxon>Tylenchomorpha</taxon>
        <taxon>Tylenchoidea</taxon>
        <taxon>Heteroderidae</taxon>
        <taxon>Heteroderinae</taxon>
        <taxon>Globodera</taxon>
    </lineage>
</organism>
<dbReference type="AlphaFoldDB" id="A0A183CS74"/>
<proteinExistence type="predicted"/>
<reference evidence="1" key="1">
    <citation type="submission" date="2014-05" db="EMBL/GenBank/DDBJ databases">
        <title>The genome and life-stage specific transcriptomes of Globodera pallida elucidate key aspects of plant parasitism by a cyst nematode.</title>
        <authorList>
            <person name="Cotton J.A."/>
            <person name="Lilley C.J."/>
            <person name="Jones L.M."/>
            <person name="Kikuchi T."/>
            <person name="Reid A.J."/>
            <person name="Thorpe P."/>
            <person name="Tsai I.J."/>
            <person name="Beasley H."/>
            <person name="Blok V."/>
            <person name="Cock P.J.A."/>
            <person name="Van den Akker S.E."/>
            <person name="Holroyd N."/>
            <person name="Hunt M."/>
            <person name="Mantelin S."/>
            <person name="Naghra H."/>
            <person name="Pain A."/>
            <person name="Palomares-Rius J.E."/>
            <person name="Zarowiecki M."/>
            <person name="Berriman M."/>
            <person name="Jones J.T."/>
            <person name="Urwin P.E."/>
        </authorList>
    </citation>
    <scope>NUCLEOTIDE SEQUENCE [LARGE SCALE GENOMIC DNA]</scope>
    <source>
        <strain evidence="1">Lindley</strain>
    </source>
</reference>
<accession>A0A183CS74</accession>
<keyword evidence="1" id="KW-1185">Reference proteome</keyword>
<dbReference type="Proteomes" id="UP000050741">
    <property type="component" value="Unassembled WGS sequence"/>
</dbReference>
<sequence length="84" mass="9675">MLYEVITVKSVQRIGSYQWRLEDDEPVIIVPGMPLESFYWAGGKLRQDGGVVIYNVNHLKINFDEYDVITDAINLQKLIAFAQE</sequence>
<name>A0A183CS74_GLOPA</name>
<protein>
    <submittedName>
        <fullName evidence="2">YopX domain-containing protein</fullName>
    </submittedName>
</protein>